<reference evidence="3 4" key="1">
    <citation type="submission" date="2020-07" db="EMBL/GenBank/DDBJ databases">
        <title>Vallitalea guaymasensis genome.</title>
        <authorList>
            <person name="Postec A."/>
        </authorList>
    </citation>
    <scope>NUCLEOTIDE SEQUENCE [LARGE SCALE GENOMIC DNA]</scope>
    <source>
        <strain evidence="3 4">Ra1766G1</strain>
    </source>
</reference>
<sequence>MKVKIIMVLGIILILTSCSYSSPNMVRFNGNKYKLKSNDSNGRLYSREFGSISAGESYDLIIREKDDRIIIIYNYREYIIDGDKNNFSVIYPNNVEISSEFKQGVITVSGDVRRILDYPPIDEFRFFLSNQGGRFDGSQLLFGIVLFILGVISIVSPETTWFLNRGWMYKKAEPSELYLTLVKIGGVIGCIAGIIFLFSSCSSS</sequence>
<evidence type="ECO:0000256" key="1">
    <source>
        <dbReference type="SAM" id="Phobius"/>
    </source>
</evidence>
<protein>
    <recommendedName>
        <fullName evidence="2">DUF6199 domain-containing protein</fullName>
    </recommendedName>
</protein>
<accession>A0A8J8M984</accession>
<dbReference type="AlphaFoldDB" id="A0A8J8M984"/>
<keyword evidence="1" id="KW-1133">Transmembrane helix</keyword>
<proteinExistence type="predicted"/>
<organism evidence="3 4">
    <name type="scientific">Vallitalea guaymasensis</name>
    <dbReference type="NCBI Taxonomy" id="1185412"/>
    <lineage>
        <taxon>Bacteria</taxon>
        <taxon>Bacillati</taxon>
        <taxon>Bacillota</taxon>
        <taxon>Clostridia</taxon>
        <taxon>Lachnospirales</taxon>
        <taxon>Vallitaleaceae</taxon>
        <taxon>Vallitalea</taxon>
    </lineage>
</organism>
<gene>
    <name evidence="3" type="ORF">HYG85_06230</name>
</gene>
<evidence type="ECO:0000259" key="2">
    <source>
        <dbReference type="Pfam" id="PF19701"/>
    </source>
</evidence>
<name>A0A8J8M984_9FIRM</name>
<keyword evidence="1" id="KW-0812">Transmembrane</keyword>
<dbReference type="Proteomes" id="UP000677305">
    <property type="component" value="Chromosome"/>
</dbReference>
<evidence type="ECO:0000313" key="3">
    <source>
        <dbReference type="EMBL" id="QUH28543.1"/>
    </source>
</evidence>
<evidence type="ECO:0000313" key="4">
    <source>
        <dbReference type="Proteomes" id="UP000677305"/>
    </source>
</evidence>
<dbReference type="EMBL" id="CP058561">
    <property type="protein sequence ID" value="QUH28543.1"/>
    <property type="molecule type" value="Genomic_DNA"/>
</dbReference>
<keyword evidence="1" id="KW-0472">Membrane</keyword>
<dbReference type="KEGG" id="vgu:HYG85_06230"/>
<feature type="domain" description="DUF6199" evidence="2">
    <location>
        <begin position="142"/>
        <end position="199"/>
    </location>
</feature>
<keyword evidence="4" id="KW-1185">Reference proteome</keyword>
<dbReference type="RefSeq" id="WP_212692769.1">
    <property type="nucleotide sequence ID" value="NZ_CP058561.1"/>
</dbReference>
<feature type="transmembrane region" description="Helical" evidence="1">
    <location>
        <begin position="137"/>
        <end position="156"/>
    </location>
</feature>
<dbReference type="InterPro" id="IPR045679">
    <property type="entry name" value="DUF6199"/>
</dbReference>
<dbReference type="PROSITE" id="PS51257">
    <property type="entry name" value="PROKAR_LIPOPROTEIN"/>
    <property type="match status" value="1"/>
</dbReference>
<feature type="transmembrane region" description="Helical" evidence="1">
    <location>
        <begin position="177"/>
        <end position="198"/>
    </location>
</feature>
<dbReference type="Pfam" id="PF19701">
    <property type="entry name" value="DUF6199"/>
    <property type="match status" value="1"/>
</dbReference>